<evidence type="ECO:0000256" key="6">
    <source>
        <dbReference type="ARBA" id="ARBA00022679"/>
    </source>
</evidence>
<dbReference type="InterPro" id="IPR008271">
    <property type="entry name" value="Ser/Thr_kinase_AS"/>
</dbReference>
<evidence type="ECO:0000313" key="14">
    <source>
        <dbReference type="EMBL" id="KIH94130.1"/>
    </source>
</evidence>
<evidence type="ECO:0000313" key="15">
    <source>
        <dbReference type="Proteomes" id="UP000031575"/>
    </source>
</evidence>
<feature type="compositionally biased region" description="Low complexity" evidence="12">
    <location>
        <begin position="948"/>
        <end position="962"/>
    </location>
</feature>
<reference evidence="14 15" key="1">
    <citation type="journal article" date="2014" name="BMC Genomics">
        <title>Comparative genomics of the major fungal agents of human and animal Sporotrichosis: Sporothrix schenckii and Sporothrix brasiliensis.</title>
        <authorList>
            <person name="Teixeira M.M."/>
            <person name="de Almeida L.G."/>
            <person name="Kubitschek-Barreira P."/>
            <person name="Alves F.L."/>
            <person name="Kioshima E.S."/>
            <person name="Abadio A.K."/>
            <person name="Fernandes L."/>
            <person name="Derengowski L.S."/>
            <person name="Ferreira K.S."/>
            <person name="Souza R.C."/>
            <person name="Ruiz J.C."/>
            <person name="de Andrade N.C."/>
            <person name="Paes H.C."/>
            <person name="Nicola A.M."/>
            <person name="Albuquerque P."/>
            <person name="Gerber A.L."/>
            <person name="Martins V.P."/>
            <person name="Peconick L.D."/>
            <person name="Neto A.V."/>
            <person name="Chaucanez C.B."/>
            <person name="Silva P.A."/>
            <person name="Cunha O.L."/>
            <person name="de Oliveira F.F."/>
            <person name="dos Santos T.C."/>
            <person name="Barros A.L."/>
            <person name="Soares M.A."/>
            <person name="de Oliveira L.M."/>
            <person name="Marini M.M."/>
            <person name="Villalobos-Duno H."/>
            <person name="Cunha M.M."/>
            <person name="de Hoog S."/>
            <person name="da Silveira J.F."/>
            <person name="Henrissat B."/>
            <person name="Nino-Vega G.A."/>
            <person name="Cisalpino P.S."/>
            <person name="Mora-Montes H.M."/>
            <person name="Almeida S.R."/>
            <person name="Stajich J.E."/>
            <person name="Lopes-Bezerra L.M."/>
            <person name="Vasconcelos A.T."/>
            <person name="Felipe M.S."/>
        </authorList>
    </citation>
    <scope>NUCLEOTIDE SEQUENCE [LARGE SCALE GENOMIC DNA]</scope>
    <source>
        <strain evidence="14 15">5110</strain>
    </source>
</reference>
<evidence type="ECO:0000256" key="1">
    <source>
        <dbReference type="ARBA" id="ARBA00004496"/>
    </source>
</evidence>
<evidence type="ECO:0000256" key="7">
    <source>
        <dbReference type="ARBA" id="ARBA00022741"/>
    </source>
</evidence>
<sequence>MASHGQAMPASRPGQHRSQPPPPQYHNQPQQHHHHHQQQVPAAPHGTAPQGTFAPGTKIQVGSHRVVIQKYLSEGGFAHVYLVKLQSPIDGTDLAVLKRVAVPDKDALRSMRTEVETMKRLKGHRAIVTYFDSHASELRGGGYEVFLLMEYCDGGGLMDFMNTRLQHRLTEPEILSIFSDVAEGVACMHYLKPPLLHRDLKVENVLISKGGSGKSGGSSARRRFKLCDFGSAAPPKAAPVSVVECRLMDEDVQRHTTLQYRSPEMIDVYRRQPIDEKSDIWALGVLLYKLCYYTTPFEDQSSQLAILNASYRFPSHPTFSDRLKALIGSMLREDQGVRPNIYQVLKESCAMQGKDTPVKDIYSGRSQSEPRGGDTASAADKNSVPAPVVGAVFAPTSKPQQAIPDIVPMRRGRPTAAPVGQPATSSAQKPSASPMRVTKGDPFAALDSKSTIQSADELSNRFPTLDQFSILHDQGTRFSFDDQQAAAGGSSVAASTEADKSKDLKQRVTERLAGDAFVSAPQPTVNTKSTPQAAAAAATAAVAAGKVSPSMASITKTISDPVRPTNRLPSHIDASSESSAKPTAQVPQRASEMSRASTIISSTPELQAISAQREQKPKMVSTGTMTSPSPTPPPPDLPNRMPHYQVFRFPPTDHHNPNRASSLPRKPYQDLSGGGSGEYSQTPPPQLRTQAQAMHIRHPSSSRPSLEGQRPNPDSLEPVTTSVPSLPSRPRPTSTYLESNLDYLREREVSGGNAGHSDFRAPSVSPRPGLDHNKNNGGSSNWDETPIESNVDYLRSMEEQPDNKRDRGLAKMSGGKRSSMTALAGTKNLFAGKFGDAFKRFETSTGGSSGSGGRDNRDNNTAVPGPSRTPSPLKQLERNDSSYGGAGSGEQYRDDPYDNNELPLEVTDDMPPEVRREIERRRLSMEEKRVAAAGAEYRQRLARVDTGPTSLSRTTTSSSSAPAPMPLPKSMPKSIGGVSRAVSIQNRVQNLLSEAQSSAPATRTASGYGHFTDDGSNASGGGAGVGGSDSVARSTPVANARGSFDERPEVRRKPVLVGRNSMTISDDHKQHGGPLPPKPSAKPKPMHLNKPLPLIGKNNNSNAQPGSPNAAYPASQPVNARGPATLPSKSGASGSQSALMAPDLPGQPVLEGMSVQDRDDYIRDFTRRFPSLTSIEMVERDLSAEDAHRQ</sequence>
<dbReference type="PANTHER" id="PTHR22967:SF57">
    <property type="entry name" value="AUXILIN, ISOFORM A-RELATED"/>
    <property type="match status" value="1"/>
</dbReference>
<feature type="compositionally biased region" description="Polar residues" evidence="12">
    <location>
        <begin position="594"/>
        <end position="612"/>
    </location>
</feature>
<organism evidence="14 15">
    <name type="scientific">Sporothrix brasiliensis 5110</name>
    <dbReference type="NCBI Taxonomy" id="1398154"/>
    <lineage>
        <taxon>Eukaryota</taxon>
        <taxon>Fungi</taxon>
        <taxon>Dikarya</taxon>
        <taxon>Ascomycota</taxon>
        <taxon>Pezizomycotina</taxon>
        <taxon>Sordariomycetes</taxon>
        <taxon>Sordariomycetidae</taxon>
        <taxon>Ophiostomatales</taxon>
        <taxon>Ophiostomataceae</taxon>
        <taxon>Sporothrix</taxon>
    </lineage>
</organism>
<dbReference type="FunFam" id="1.10.510.10:FF:000441">
    <property type="entry name" value="Serine/threonine protein kinase"/>
    <property type="match status" value="1"/>
</dbReference>
<comment type="catalytic activity">
    <reaction evidence="10">
        <text>L-threonyl-[protein] + ATP = O-phospho-L-threonyl-[protein] + ADP + H(+)</text>
        <dbReference type="Rhea" id="RHEA:46608"/>
        <dbReference type="Rhea" id="RHEA-COMP:11060"/>
        <dbReference type="Rhea" id="RHEA-COMP:11605"/>
        <dbReference type="ChEBI" id="CHEBI:15378"/>
        <dbReference type="ChEBI" id="CHEBI:30013"/>
        <dbReference type="ChEBI" id="CHEBI:30616"/>
        <dbReference type="ChEBI" id="CHEBI:61977"/>
        <dbReference type="ChEBI" id="CHEBI:456216"/>
        <dbReference type="EC" id="2.7.11.1"/>
    </reaction>
</comment>
<dbReference type="PANTHER" id="PTHR22967">
    <property type="entry name" value="SERINE/THREONINE PROTEIN KINASE"/>
    <property type="match status" value="1"/>
</dbReference>
<evidence type="ECO:0000256" key="12">
    <source>
        <dbReference type="SAM" id="MobiDB-lite"/>
    </source>
</evidence>
<evidence type="ECO:0000256" key="8">
    <source>
        <dbReference type="ARBA" id="ARBA00022777"/>
    </source>
</evidence>
<feature type="compositionally biased region" description="Polar residues" evidence="12">
    <location>
        <begin position="1097"/>
        <end position="1107"/>
    </location>
</feature>
<keyword evidence="9" id="KW-0067">ATP-binding</keyword>
<keyword evidence="8 14" id="KW-0418">Kinase</keyword>
<dbReference type="InterPro" id="IPR000719">
    <property type="entry name" value="Prot_kinase_dom"/>
</dbReference>
<evidence type="ECO:0000256" key="3">
    <source>
        <dbReference type="ARBA" id="ARBA00022490"/>
    </source>
</evidence>
<evidence type="ECO:0000256" key="4">
    <source>
        <dbReference type="ARBA" id="ARBA00022527"/>
    </source>
</evidence>
<feature type="region of interest" description="Disordered" evidence="12">
    <location>
        <begin position="1"/>
        <end position="56"/>
    </location>
</feature>
<feature type="region of interest" description="Disordered" evidence="12">
    <location>
        <begin position="993"/>
        <end position="1151"/>
    </location>
</feature>
<feature type="compositionally biased region" description="Polar residues" evidence="12">
    <location>
        <begin position="422"/>
        <end position="431"/>
    </location>
</feature>
<dbReference type="RefSeq" id="XP_040622140.1">
    <property type="nucleotide sequence ID" value="XM_040763791.1"/>
</dbReference>
<feature type="region of interest" description="Disordered" evidence="12">
    <location>
        <begin position="840"/>
        <end position="914"/>
    </location>
</feature>
<feature type="domain" description="Protein kinase" evidence="13">
    <location>
        <begin position="66"/>
        <end position="350"/>
    </location>
</feature>
<feature type="compositionally biased region" description="Polar residues" evidence="12">
    <location>
        <begin position="1127"/>
        <end position="1138"/>
    </location>
</feature>
<evidence type="ECO:0000256" key="11">
    <source>
        <dbReference type="ARBA" id="ARBA00048679"/>
    </source>
</evidence>
<feature type="compositionally biased region" description="Polar residues" evidence="12">
    <location>
        <begin position="993"/>
        <end position="1005"/>
    </location>
</feature>
<evidence type="ECO:0000259" key="13">
    <source>
        <dbReference type="PROSITE" id="PS50011"/>
    </source>
</evidence>
<dbReference type="OrthoDB" id="2018507at2759"/>
<keyword evidence="4" id="KW-0723">Serine/threonine-protein kinase</keyword>
<feature type="region of interest" description="Disordered" evidence="12">
    <location>
        <begin position="410"/>
        <end position="436"/>
    </location>
</feature>
<proteinExistence type="predicted"/>
<gene>
    <name evidence="14" type="ORF">SPBR_05528</name>
</gene>
<dbReference type="SUPFAM" id="SSF56112">
    <property type="entry name" value="Protein kinase-like (PK-like)"/>
    <property type="match status" value="1"/>
</dbReference>
<evidence type="ECO:0000256" key="9">
    <source>
        <dbReference type="ARBA" id="ARBA00022840"/>
    </source>
</evidence>
<dbReference type="Gene3D" id="1.10.510.10">
    <property type="entry name" value="Transferase(Phosphotransferase) domain 1"/>
    <property type="match status" value="1"/>
</dbReference>
<dbReference type="Pfam" id="PF00069">
    <property type="entry name" value="Pkinase"/>
    <property type="match status" value="1"/>
</dbReference>
<feature type="compositionally biased region" description="Gly residues" evidence="12">
    <location>
        <begin position="1018"/>
        <end position="1027"/>
    </location>
</feature>
<dbReference type="PROSITE" id="PS50011">
    <property type="entry name" value="PROTEIN_KINASE_DOM"/>
    <property type="match status" value="1"/>
</dbReference>
<keyword evidence="6" id="KW-0808">Transferase</keyword>
<keyword evidence="15" id="KW-1185">Reference proteome</keyword>
<dbReference type="GO" id="GO:0004674">
    <property type="term" value="F:protein serine/threonine kinase activity"/>
    <property type="evidence" value="ECO:0007669"/>
    <property type="project" value="UniProtKB-KW"/>
</dbReference>
<dbReference type="GO" id="GO:0005524">
    <property type="term" value="F:ATP binding"/>
    <property type="evidence" value="ECO:0007669"/>
    <property type="project" value="UniProtKB-KW"/>
</dbReference>
<protein>
    <recommendedName>
        <fullName evidence="2">non-specific serine/threonine protein kinase</fullName>
        <ecNumber evidence="2">2.7.11.1</ecNumber>
    </recommendedName>
</protein>
<keyword evidence="3" id="KW-0963">Cytoplasm</keyword>
<evidence type="ECO:0000256" key="2">
    <source>
        <dbReference type="ARBA" id="ARBA00012513"/>
    </source>
</evidence>
<dbReference type="GO" id="GO:0007015">
    <property type="term" value="P:actin filament organization"/>
    <property type="evidence" value="ECO:0007669"/>
    <property type="project" value="TreeGrafter"/>
</dbReference>
<dbReference type="EMBL" id="AWTV01000004">
    <property type="protein sequence ID" value="KIH94130.1"/>
    <property type="molecule type" value="Genomic_DNA"/>
</dbReference>
<comment type="caution">
    <text evidence="14">The sequence shown here is derived from an EMBL/GenBank/DDBJ whole genome shotgun (WGS) entry which is preliminary data.</text>
</comment>
<feature type="region of interest" description="Disordered" evidence="12">
    <location>
        <begin position="931"/>
        <end position="976"/>
    </location>
</feature>
<dbReference type="AlphaFoldDB" id="A0A0C2J579"/>
<evidence type="ECO:0000256" key="10">
    <source>
        <dbReference type="ARBA" id="ARBA00047899"/>
    </source>
</evidence>
<dbReference type="EC" id="2.7.11.1" evidence="2"/>
<dbReference type="CDD" id="cd14037">
    <property type="entry name" value="STKc_NAK_like"/>
    <property type="match status" value="1"/>
</dbReference>
<dbReference type="GeneID" id="63678712"/>
<dbReference type="GO" id="GO:0005737">
    <property type="term" value="C:cytoplasm"/>
    <property type="evidence" value="ECO:0007669"/>
    <property type="project" value="UniProtKB-SubCell"/>
</dbReference>
<dbReference type="GO" id="GO:0000147">
    <property type="term" value="P:actin cortical patch assembly"/>
    <property type="evidence" value="ECO:0007669"/>
    <property type="project" value="TreeGrafter"/>
</dbReference>
<evidence type="ECO:0000256" key="5">
    <source>
        <dbReference type="ARBA" id="ARBA00022553"/>
    </source>
</evidence>
<name>A0A0C2J579_9PEZI</name>
<dbReference type="SMART" id="SM00220">
    <property type="entry name" value="S_TKc"/>
    <property type="match status" value="1"/>
</dbReference>
<dbReference type="HOGENOM" id="CLU_011638_0_0_1"/>
<accession>A0A0C2J579</accession>
<keyword evidence="5" id="KW-0597">Phosphoprotein</keyword>
<dbReference type="Proteomes" id="UP000031575">
    <property type="component" value="Unassembled WGS sequence"/>
</dbReference>
<feature type="compositionally biased region" description="Polar residues" evidence="12">
    <location>
        <begin position="573"/>
        <end position="588"/>
    </location>
</feature>
<keyword evidence="7" id="KW-0547">Nucleotide-binding</keyword>
<dbReference type="VEuPathDB" id="FungiDB:SPBR_05528"/>
<dbReference type="InterPro" id="IPR011009">
    <property type="entry name" value="Kinase-like_dom_sf"/>
</dbReference>
<feature type="compositionally biased region" description="Basic and acidic residues" evidence="12">
    <location>
        <begin position="795"/>
        <end position="809"/>
    </location>
</feature>
<feature type="region of interest" description="Disordered" evidence="12">
    <location>
        <begin position="556"/>
        <end position="823"/>
    </location>
</feature>
<feature type="compositionally biased region" description="Basic and acidic residues" evidence="12">
    <location>
        <begin position="1043"/>
        <end position="1052"/>
    </location>
</feature>
<comment type="catalytic activity">
    <reaction evidence="11">
        <text>L-seryl-[protein] + ATP = O-phospho-L-seryl-[protein] + ADP + H(+)</text>
        <dbReference type="Rhea" id="RHEA:17989"/>
        <dbReference type="Rhea" id="RHEA-COMP:9863"/>
        <dbReference type="Rhea" id="RHEA-COMP:11604"/>
        <dbReference type="ChEBI" id="CHEBI:15378"/>
        <dbReference type="ChEBI" id="CHEBI:29999"/>
        <dbReference type="ChEBI" id="CHEBI:30616"/>
        <dbReference type="ChEBI" id="CHEBI:83421"/>
        <dbReference type="ChEBI" id="CHEBI:456216"/>
        <dbReference type="EC" id="2.7.11.1"/>
    </reaction>
</comment>
<feature type="region of interest" description="Disordered" evidence="12">
    <location>
        <begin position="355"/>
        <end position="382"/>
    </location>
</feature>
<feature type="compositionally biased region" description="Low complexity" evidence="12">
    <location>
        <begin position="718"/>
        <end position="735"/>
    </location>
</feature>
<dbReference type="PROSITE" id="PS00108">
    <property type="entry name" value="PROTEIN_KINASE_ST"/>
    <property type="match status" value="1"/>
</dbReference>
<comment type="subcellular location">
    <subcellularLocation>
        <location evidence="1">Cytoplasm</location>
    </subcellularLocation>
</comment>